<keyword evidence="3" id="KW-1185">Reference proteome</keyword>
<reference evidence="2 3" key="1">
    <citation type="submission" date="2020-06" db="EMBL/GenBank/DDBJ databases">
        <title>Actinomadura xiongansis sp. nov., isolated from soil of Baiyangdian.</title>
        <authorList>
            <person name="Zhang X."/>
        </authorList>
    </citation>
    <scope>NUCLEOTIDE SEQUENCE [LARGE SCALE GENOMIC DNA]</scope>
    <source>
        <strain evidence="2 3">HBUM206468</strain>
    </source>
</reference>
<dbReference type="EMBL" id="JABVEC010000004">
    <property type="protein sequence ID" value="MBC6465524.1"/>
    <property type="molecule type" value="Genomic_DNA"/>
</dbReference>
<evidence type="ECO:0000313" key="2">
    <source>
        <dbReference type="EMBL" id="MBC6465524.1"/>
    </source>
</evidence>
<protein>
    <recommendedName>
        <fullName evidence="4">Glycosyltransferase RgtA/B/C/D-like domain-containing protein</fullName>
    </recommendedName>
</protein>
<gene>
    <name evidence="2" type="ORF">HKK74_08450</name>
</gene>
<feature type="transmembrane region" description="Helical" evidence="1">
    <location>
        <begin position="342"/>
        <end position="361"/>
    </location>
</feature>
<accession>A0ABR7LLP4</accession>
<proteinExistence type="predicted"/>
<dbReference type="Proteomes" id="UP000805614">
    <property type="component" value="Unassembled WGS sequence"/>
</dbReference>
<comment type="caution">
    <text evidence="2">The sequence shown here is derived from an EMBL/GenBank/DDBJ whole genome shotgun (WGS) entry which is preliminary data.</text>
</comment>
<dbReference type="RefSeq" id="WP_187242511.1">
    <property type="nucleotide sequence ID" value="NZ_BAAAOK010000015.1"/>
</dbReference>
<evidence type="ECO:0008006" key="4">
    <source>
        <dbReference type="Google" id="ProtNLM"/>
    </source>
</evidence>
<feature type="transmembrane region" description="Helical" evidence="1">
    <location>
        <begin position="250"/>
        <end position="267"/>
    </location>
</feature>
<feature type="transmembrane region" description="Helical" evidence="1">
    <location>
        <begin position="183"/>
        <end position="200"/>
    </location>
</feature>
<feature type="transmembrane region" description="Helical" evidence="1">
    <location>
        <begin position="155"/>
        <end position="176"/>
    </location>
</feature>
<keyword evidence="1" id="KW-0812">Transmembrane</keyword>
<feature type="transmembrane region" description="Helical" evidence="1">
    <location>
        <begin position="449"/>
        <end position="468"/>
    </location>
</feature>
<feature type="transmembrane region" description="Helical" evidence="1">
    <location>
        <begin position="206"/>
        <end position="238"/>
    </location>
</feature>
<feature type="transmembrane region" description="Helical" evidence="1">
    <location>
        <begin position="131"/>
        <end position="149"/>
    </location>
</feature>
<keyword evidence="1" id="KW-0472">Membrane</keyword>
<feature type="transmembrane region" description="Helical" evidence="1">
    <location>
        <begin position="398"/>
        <end position="420"/>
    </location>
</feature>
<sequence length="604" mass="65594">MKLRAANIHNNCGLNAHRGDFMGFIATIAQKERAEARSGRSVTVLRNRPWPLLLAGSWLLQAFVRLALAIHQTTPVMIPDESGYLLAARLISGGAAADLSGRTFYQAGYSLLISPAFLLDGDPAAVYRRVIAINSLVSAALVVLAYIALRRLEVPRWYAFLLANVTALLPSVIYYAQFAMTDAVLPVVVLGWLLLVHSWLASGQPVYAAAASTVVAFAYTTHARGTIILLVHVGLLVVALSRRWVRKRDIAVLATVLAAGAAAGRALNGWVRSQIYPGGVQPHGDWLTDRLTSPDGVGWILSLTVGKLWYLIVSTWGVAGIGLVVLVLAFRRGTARPIRATAGLTLLTLLGIGLSTSGAIADEGTVANFAYGRYLACLVPVLFLAGAAFAWRAPQVTMARVLLVTAGTALAASAIVRMHAGDRLSGNFFSSFDFPEICFLTWNWDSFQLWPATVAALLLLALAGLVLIRYDRRRGLCAIAVAVIVLDLATVIVVTNRISRHWSRELELDTSLASAGLRAQDRVGVSYEGMPWRIWVSHAFQARNGLRAIDRYRRDSLPPDVTLVIVPWDSGASWDSWPGAPADWQPVSINRTPTGNWVAWRRQE</sequence>
<feature type="transmembrane region" description="Helical" evidence="1">
    <location>
        <begin position="308"/>
        <end position="330"/>
    </location>
</feature>
<evidence type="ECO:0000256" key="1">
    <source>
        <dbReference type="SAM" id="Phobius"/>
    </source>
</evidence>
<name>A0ABR7LLP4_9ACTN</name>
<evidence type="ECO:0000313" key="3">
    <source>
        <dbReference type="Proteomes" id="UP000805614"/>
    </source>
</evidence>
<feature type="transmembrane region" description="Helical" evidence="1">
    <location>
        <begin position="475"/>
        <end position="494"/>
    </location>
</feature>
<keyword evidence="1" id="KW-1133">Transmembrane helix</keyword>
<feature type="transmembrane region" description="Helical" evidence="1">
    <location>
        <begin position="373"/>
        <end position="391"/>
    </location>
</feature>
<organism evidence="2 3">
    <name type="scientific">Actinomadura alba</name>
    <dbReference type="NCBI Taxonomy" id="406431"/>
    <lineage>
        <taxon>Bacteria</taxon>
        <taxon>Bacillati</taxon>
        <taxon>Actinomycetota</taxon>
        <taxon>Actinomycetes</taxon>
        <taxon>Streptosporangiales</taxon>
        <taxon>Thermomonosporaceae</taxon>
        <taxon>Actinomadura</taxon>
    </lineage>
</organism>